<dbReference type="Pfam" id="PF13649">
    <property type="entry name" value="Methyltransf_25"/>
    <property type="match status" value="1"/>
</dbReference>
<evidence type="ECO:0000313" key="3">
    <source>
        <dbReference type="Proteomes" id="UP000222564"/>
    </source>
</evidence>
<sequence length="175" mass="19545">MAHIFDARKMAKLDDPRRKEFISPGKIMELLQIQEGEIVSDLGCGIGYLTLPAAQRVGSGGFVFGLDIQEAMLVEALARSRQNNLYNIAWVLTPPDRISLPAESVDCLTMVMVAHEIPDLGGMLKECRRVLRPGGRVGIVEWNQTFTEIGPPLDHRLKPEVLLQEMEKQALPVWN</sequence>
<dbReference type="SUPFAM" id="SSF53335">
    <property type="entry name" value="S-adenosyl-L-methionine-dependent methyltransferases"/>
    <property type="match status" value="1"/>
</dbReference>
<dbReference type="PANTHER" id="PTHR43591">
    <property type="entry name" value="METHYLTRANSFERASE"/>
    <property type="match status" value="1"/>
</dbReference>
<dbReference type="GO" id="GO:0008168">
    <property type="term" value="F:methyltransferase activity"/>
    <property type="evidence" value="ECO:0007669"/>
    <property type="project" value="UniProtKB-KW"/>
</dbReference>
<name>A0A2C6MFP0_9FIRM</name>
<dbReference type="AlphaFoldDB" id="A0A2C6MFP0"/>
<dbReference type="InterPro" id="IPR041698">
    <property type="entry name" value="Methyltransf_25"/>
</dbReference>
<dbReference type="RefSeq" id="WP_238473076.1">
    <property type="nucleotide sequence ID" value="NZ_AWQQ01000054.1"/>
</dbReference>
<dbReference type="EMBL" id="AWQQ01000054">
    <property type="protein sequence ID" value="PHJ38233.1"/>
    <property type="molecule type" value="Genomic_DNA"/>
</dbReference>
<feature type="domain" description="Methyltransferase" evidence="1">
    <location>
        <begin position="39"/>
        <end position="135"/>
    </location>
</feature>
<evidence type="ECO:0000259" key="1">
    <source>
        <dbReference type="Pfam" id="PF13649"/>
    </source>
</evidence>
<organism evidence="2 3">
    <name type="scientific">Desulforamulus profundi</name>
    <dbReference type="NCBI Taxonomy" id="1383067"/>
    <lineage>
        <taxon>Bacteria</taxon>
        <taxon>Bacillati</taxon>
        <taxon>Bacillota</taxon>
        <taxon>Clostridia</taxon>
        <taxon>Eubacteriales</taxon>
        <taxon>Peptococcaceae</taxon>
        <taxon>Desulforamulus</taxon>
    </lineage>
</organism>
<gene>
    <name evidence="2" type="ORF">P378_10400</name>
</gene>
<dbReference type="Gene3D" id="3.40.50.150">
    <property type="entry name" value="Vaccinia Virus protein VP39"/>
    <property type="match status" value="1"/>
</dbReference>
<dbReference type="GO" id="GO:0032259">
    <property type="term" value="P:methylation"/>
    <property type="evidence" value="ECO:0007669"/>
    <property type="project" value="UniProtKB-KW"/>
</dbReference>
<keyword evidence="2" id="KW-0489">Methyltransferase</keyword>
<dbReference type="Proteomes" id="UP000222564">
    <property type="component" value="Unassembled WGS sequence"/>
</dbReference>
<protein>
    <submittedName>
        <fullName evidence="2">Type 11 methyltransferase</fullName>
    </submittedName>
</protein>
<keyword evidence="2" id="KW-0808">Transferase</keyword>
<accession>A0A2C6MFP0</accession>
<dbReference type="CDD" id="cd02440">
    <property type="entry name" value="AdoMet_MTases"/>
    <property type="match status" value="1"/>
</dbReference>
<dbReference type="PANTHER" id="PTHR43591:SF24">
    <property type="entry name" value="2-METHOXY-6-POLYPRENYL-1,4-BENZOQUINOL METHYLASE, MITOCHONDRIAL"/>
    <property type="match status" value="1"/>
</dbReference>
<evidence type="ECO:0000313" key="2">
    <source>
        <dbReference type="EMBL" id="PHJ38233.1"/>
    </source>
</evidence>
<dbReference type="InterPro" id="IPR029063">
    <property type="entry name" value="SAM-dependent_MTases_sf"/>
</dbReference>
<keyword evidence="3" id="KW-1185">Reference proteome</keyword>
<proteinExistence type="predicted"/>
<comment type="caution">
    <text evidence="2">The sequence shown here is derived from an EMBL/GenBank/DDBJ whole genome shotgun (WGS) entry which is preliminary data.</text>
</comment>
<reference evidence="2 3" key="1">
    <citation type="submission" date="2013-09" db="EMBL/GenBank/DDBJ databases">
        <title>Biodegradation of hydrocarbons in the deep terrestrial subsurface : characterization of a microbial consortium composed of two Desulfotomaculum species originating from a deep geological formation.</title>
        <authorList>
            <person name="Aullo T."/>
            <person name="Berlendis S."/>
            <person name="Lascourreges J.-F."/>
            <person name="Dessort D."/>
            <person name="Saint-Laurent S."/>
            <person name="Schraauwers B."/>
            <person name="Mas J."/>
            <person name="Magot M."/>
            <person name="Ranchou-Peyruse A."/>
        </authorList>
    </citation>
    <scope>NUCLEOTIDE SEQUENCE [LARGE SCALE GENOMIC DNA]</scope>
    <source>
        <strain evidence="2 3">Bs107</strain>
    </source>
</reference>